<proteinExistence type="predicted"/>
<gene>
    <name evidence="3" type="ORF">PEDI_39330</name>
</gene>
<dbReference type="InterPro" id="IPR003790">
    <property type="entry name" value="GHL10"/>
</dbReference>
<dbReference type="Proteomes" id="UP001310022">
    <property type="component" value="Unassembled WGS sequence"/>
</dbReference>
<evidence type="ECO:0000259" key="2">
    <source>
        <dbReference type="Pfam" id="PF02638"/>
    </source>
</evidence>
<evidence type="ECO:0000313" key="3">
    <source>
        <dbReference type="EMBL" id="GJM63381.1"/>
    </source>
</evidence>
<dbReference type="InterPro" id="IPR052177">
    <property type="entry name" value="Divisome_Glycosyl_Hydrolase"/>
</dbReference>
<protein>
    <recommendedName>
        <fullName evidence="2">Glycosyl hydrolase-like 10 domain-containing protein</fullName>
    </recommendedName>
</protein>
<dbReference type="SUPFAM" id="SSF51445">
    <property type="entry name" value="(Trans)glycosidases"/>
    <property type="match status" value="1"/>
</dbReference>
<keyword evidence="1" id="KW-0732">Signal</keyword>
<evidence type="ECO:0000256" key="1">
    <source>
        <dbReference type="ARBA" id="ARBA00022729"/>
    </source>
</evidence>
<dbReference type="PANTHER" id="PTHR43405:SF1">
    <property type="entry name" value="GLYCOSYL HYDROLASE DIGH"/>
    <property type="match status" value="1"/>
</dbReference>
<dbReference type="EMBL" id="BQKE01000002">
    <property type="protein sequence ID" value="GJM63381.1"/>
    <property type="molecule type" value="Genomic_DNA"/>
</dbReference>
<name>A0AAN4W0G8_9BACT</name>
<comment type="caution">
    <text evidence="3">The sequence shown here is derived from an EMBL/GenBank/DDBJ whole genome shotgun (WGS) entry which is preliminary data.</text>
</comment>
<organism evidence="3 4">
    <name type="scientific">Persicobacter diffluens</name>
    <dbReference type="NCBI Taxonomy" id="981"/>
    <lineage>
        <taxon>Bacteria</taxon>
        <taxon>Pseudomonadati</taxon>
        <taxon>Bacteroidota</taxon>
        <taxon>Cytophagia</taxon>
        <taxon>Cytophagales</taxon>
        <taxon>Persicobacteraceae</taxon>
        <taxon>Persicobacter</taxon>
    </lineage>
</organism>
<dbReference type="InterPro" id="IPR017853">
    <property type="entry name" value="GH"/>
</dbReference>
<feature type="domain" description="Glycosyl hydrolase-like 10" evidence="2">
    <location>
        <begin position="290"/>
        <end position="578"/>
    </location>
</feature>
<dbReference type="Pfam" id="PF02638">
    <property type="entry name" value="GHL10"/>
    <property type="match status" value="1"/>
</dbReference>
<dbReference type="RefSeq" id="WP_338238550.1">
    <property type="nucleotide sequence ID" value="NZ_BQKE01000002.1"/>
</dbReference>
<sequence>MRRHFFFLFWALAVFGCKKDDPASSAKEIISISIEEDATSTISYYESEQLYTVFIEDGIGLGSLTPFFELSPQATIDPANGKTVNLSTSLPYIVTAEDGSTAIYQVKALNRGESIVHVDFKEVTPLSQHSAENTYQVEIPFLIGNSLTSLTPVITLAPGAEMITDITRPMDFTSPQEIVIKSAEGKDQKINLTVQYGGESLNTLEDPTLPEIYVEGKVNNDNTVTLKVPFGTNINALQFSAVIPETASILPDLAMEQDFSSPVTYTVFAQNGEEETYVVQVEEQAQEEAIRAVWVPDPAYSVDIRNYENIKAMVNLLDELNFNTIYLATYVRASTAFKSQVLLENSNYSNVEEGWFYKNYNYVSPTNDPVRDLIDEAHKKNIKVIFWFEYGFMASHNAPDATHPIFAVHPEWEGKANDGSFSNYNDSDYYFNGYDPEVQQFLLDMIVESLDLYPDVDGIQGDDRMPAMPANSGYDEYTVAKYKAEHGGDEPPQNYADNAWKQWRLDILNEFARELYQTVKAKSNDYLVCASPNPYPWCEKNLMQSWPTWLSDGVVDVLSVQCYRTDLVAYKTTLDEAQRYVESSTGLNVLNPGIILKAGSNIMEEETLVGQLKFNREVGTNGESQFYNEGLKEPYVQKVFRAFYPGKAIFPY</sequence>
<reference evidence="3 4" key="1">
    <citation type="submission" date="2021-12" db="EMBL/GenBank/DDBJ databases">
        <title>Genome sequencing of bacteria with rrn-lacking chromosome and rrn-plasmid.</title>
        <authorList>
            <person name="Anda M."/>
            <person name="Iwasaki W."/>
        </authorList>
    </citation>
    <scope>NUCLEOTIDE SEQUENCE [LARGE SCALE GENOMIC DNA]</scope>
    <source>
        <strain evidence="3 4">NBRC 15940</strain>
    </source>
</reference>
<dbReference type="PANTHER" id="PTHR43405">
    <property type="entry name" value="GLYCOSYL HYDROLASE DIGH"/>
    <property type="match status" value="1"/>
</dbReference>
<accession>A0AAN4W0G8</accession>
<keyword evidence="4" id="KW-1185">Reference proteome</keyword>
<dbReference type="Gene3D" id="2.60.40.2340">
    <property type="match status" value="3"/>
</dbReference>
<dbReference type="PROSITE" id="PS51257">
    <property type="entry name" value="PROKAR_LIPOPROTEIN"/>
    <property type="match status" value="1"/>
</dbReference>
<dbReference type="AlphaFoldDB" id="A0AAN4W0G8"/>
<evidence type="ECO:0000313" key="4">
    <source>
        <dbReference type="Proteomes" id="UP001310022"/>
    </source>
</evidence>
<dbReference type="Gene3D" id="3.20.20.80">
    <property type="entry name" value="Glycosidases"/>
    <property type="match status" value="1"/>
</dbReference>